<sequence length="337" mass="37924">MDSAKSSFLKPEDRSHNVNDHELLYLLDQPSPLGAWEQNLGFQYDSFMNQYVCWNHYNLGGSYLEFTKDLEDIRTDNFGCWDINNLKFEEEEMVVNNNVDTKPLISNSININVGRRNILECCHHDQAAVSWKSSSESSSSSSSSSYCFSPRRVIIRRKRCDNNNKSSGGGGGGGGVGAGTAAGGLELDEIQKYFDVPIVKAATELKVGLTVLKKRCRQLNIRRWPHRKIKSLNSLIHNVKQMKAKQRVGCRNLIKVSKLIGLTKDKSINFVGKVLKGTQELGLTNEIEMLEEHKKMMKELPELELTERTKSLRQAFFKANYKKRKALAASASSSAAQ</sequence>
<accession>A0ACC0A9U3</accession>
<keyword evidence="2" id="KW-1185">Reference proteome</keyword>
<gene>
    <name evidence="1" type="ORF">M9H77_26448</name>
</gene>
<comment type="caution">
    <text evidence="1">The sequence shown here is derived from an EMBL/GenBank/DDBJ whole genome shotgun (WGS) entry which is preliminary data.</text>
</comment>
<dbReference type="EMBL" id="CM044706">
    <property type="protein sequence ID" value="KAI5657655.1"/>
    <property type="molecule type" value="Genomic_DNA"/>
</dbReference>
<protein>
    <submittedName>
        <fullName evidence="1">Uncharacterized protein</fullName>
    </submittedName>
</protein>
<organism evidence="1 2">
    <name type="scientific">Catharanthus roseus</name>
    <name type="common">Madagascar periwinkle</name>
    <name type="synonym">Vinca rosea</name>
    <dbReference type="NCBI Taxonomy" id="4058"/>
    <lineage>
        <taxon>Eukaryota</taxon>
        <taxon>Viridiplantae</taxon>
        <taxon>Streptophyta</taxon>
        <taxon>Embryophyta</taxon>
        <taxon>Tracheophyta</taxon>
        <taxon>Spermatophyta</taxon>
        <taxon>Magnoliopsida</taxon>
        <taxon>eudicotyledons</taxon>
        <taxon>Gunneridae</taxon>
        <taxon>Pentapetalae</taxon>
        <taxon>asterids</taxon>
        <taxon>lamiids</taxon>
        <taxon>Gentianales</taxon>
        <taxon>Apocynaceae</taxon>
        <taxon>Rauvolfioideae</taxon>
        <taxon>Vinceae</taxon>
        <taxon>Catharanthinae</taxon>
        <taxon>Catharanthus</taxon>
    </lineage>
</organism>
<proteinExistence type="predicted"/>
<evidence type="ECO:0000313" key="2">
    <source>
        <dbReference type="Proteomes" id="UP001060085"/>
    </source>
</evidence>
<dbReference type="Proteomes" id="UP001060085">
    <property type="component" value="Linkage Group LG06"/>
</dbReference>
<evidence type="ECO:0000313" key="1">
    <source>
        <dbReference type="EMBL" id="KAI5657655.1"/>
    </source>
</evidence>
<reference evidence="2" key="1">
    <citation type="journal article" date="2023" name="Nat. Plants">
        <title>Single-cell RNA sequencing provides a high-resolution roadmap for understanding the multicellular compartmentation of specialized metabolism.</title>
        <authorList>
            <person name="Sun S."/>
            <person name="Shen X."/>
            <person name="Li Y."/>
            <person name="Li Y."/>
            <person name="Wang S."/>
            <person name="Li R."/>
            <person name="Zhang H."/>
            <person name="Shen G."/>
            <person name="Guo B."/>
            <person name="Wei J."/>
            <person name="Xu J."/>
            <person name="St-Pierre B."/>
            <person name="Chen S."/>
            <person name="Sun C."/>
        </authorList>
    </citation>
    <scope>NUCLEOTIDE SEQUENCE [LARGE SCALE GENOMIC DNA]</scope>
</reference>
<name>A0ACC0A9U3_CATRO</name>